<keyword evidence="8" id="KW-1185">Reference proteome</keyword>
<dbReference type="Pfam" id="PF01943">
    <property type="entry name" value="Polysacc_synt"/>
    <property type="match status" value="1"/>
</dbReference>
<evidence type="ECO:0000313" key="7">
    <source>
        <dbReference type="EMBL" id="UGS38732.1"/>
    </source>
</evidence>
<evidence type="ECO:0000256" key="4">
    <source>
        <dbReference type="ARBA" id="ARBA00022989"/>
    </source>
</evidence>
<feature type="transmembrane region" description="Helical" evidence="6">
    <location>
        <begin position="307"/>
        <end position="328"/>
    </location>
</feature>
<evidence type="ECO:0008006" key="9">
    <source>
        <dbReference type="Google" id="ProtNLM"/>
    </source>
</evidence>
<dbReference type="InterPro" id="IPR050833">
    <property type="entry name" value="Poly_Biosynth_Transport"/>
</dbReference>
<keyword evidence="4 6" id="KW-1133">Transmembrane helix</keyword>
<evidence type="ECO:0000256" key="5">
    <source>
        <dbReference type="ARBA" id="ARBA00023136"/>
    </source>
</evidence>
<evidence type="ECO:0000256" key="6">
    <source>
        <dbReference type="SAM" id="Phobius"/>
    </source>
</evidence>
<name>A0A9E6Y204_9ACTN</name>
<dbReference type="KEGG" id="sbae:DSM104329_05162"/>
<feature type="transmembrane region" description="Helical" evidence="6">
    <location>
        <begin position="145"/>
        <end position="168"/>
    </location>
</feature>
<feature type="transmembrane region" description="Helical" evidence="6">
    <location>
        <begin position="12"/>
        <end position="35"/>
    </location>
</feature>
<keyword evidence="5 6" id="KW-0472">Membrane</keyword>
<dbReference type="PANTHER" id="PTHR30250:SF11">
    <property type="entry name" value="O-ANTIGEN TRANSPORTER-RELATED"/>
    <property type="match status" value="1"/>
</dbReference>
<keyword evidence="2" id="KW-1003">Cell membrane</keyword>
<dbReference type="AlphaFoldDB" id="A0A9E6Y204"/>
<evidence type="ECO:0000256" key="3">
    <source>
        <dbReference type="ARBA" id="ARBA00022692"/>
    </source>
</evidence>
<feature type="transmembrane region" description="Helical" evidence="6">
    <location>
        <begin position="334"/>
        <end position="359"/>
    </location>
</feature>
<feature type="transmembrane region" description="Helical" evidence="6">
    <location>
        <begin position="41"/>
        <end position="65"/>
    </location>
</feature>
<feature type="transmembrane region" description="Helical" evidence="6">
    <location>
        <begin position="174"/>
        <end position="193"/>
    </location>
</feature>
<dbReference type="InterPro" id="IPR002797">
    <property type="entry name" value="Polysacc_synth"/>
</dbReference>
<evidence type="ECO:0000256" key="1">
    <source>
        <dbReference type="ARBA" id="ARBA00004651"/>
    </source>
</evidence>
<feature type="transmembrane region" description="Helical" evidence="6">
    <location>
        <begin position="111"/>
        <end position="133"/>
    </location>
</feature>
<evidence type="ECO:0000313" key="8">
    <source>
        <dbReference type="Proteomes" id="UP001162834"/>
    </source>
</evidence>
<feature type="transmembrane region" description="Helical" evidence="6">
    <location>
        <begin position="396"/>
        <end position="414"/>
    </location>
</feature>
<comment type="subcellular location">
    <subcellularLocation>
        <location evidence="1">Cell membrane</location>
        <topology evidence="1">Multi-pass membrane protein</topology>
    </subcellularLocation>
</comment>
<dbReference type="RefSeq" id="WP_259312748.1">
    <property type="nucleotide sequence ID" value="NZ_CP087164.1"/>
</dbReference>
<sequence length="448" mass="46114">MSARPLRTGAVLMAACQLVTAATGFLTTIIIARMLGPEEVGAYTVALSLLLVLGVVCSLGLENGIAWSVAAGRWSPRAAFAQTQVVAAVTGTIGVGLAAVLRLLMPNAFGGLSVGLVVVAAAGLPFLISWQYARWLAVALDRYEAFVLPPAIVSTLALVLCGVGAAVWEVDGVIWGLLVAYVLTAVLSIADALRALPNVDAARGGADDPGGRVRLREATGFGVRANAATALQFLNYRLDLFVLSAVASGTDLGLYATAVSVTGVMFLAPQTLAYVVFPRVAALSAAGAEGEAQRATVEAKSLRHVSLLTLVTLPVVGVAMAVLIPLLYGSEFDGAVVLGVILLPGVALFGIASVLAATINGRGRPELSLRAAIWSTPPALVLYAVLIPLLGDTGAAIASTASYALNFAVTAVYYRAATGDHVAPLLVPTREEVADLRALMRAPARRAR</sequence>
<dbReference type="GO" id="GO:0005886">
    <property type="term" value="C:plasma membrane"/>
    <property type="evidence" value="ECO:0007669"/>
    <property type="project" value="UniProtKB-SubCell"/>
</dbReference>
<dbReference type="Proteomes" id="UP001162834">
    <property type="component" value="Chromosome"/>
</dbReference>
<dbReference type="EMBL" id="CP087164">
    <property type="protein sequence ID" value="UGS38732.1"/>
    <property type="molecule type" value="Genomic_DNA"/>
</dbReference>
<feature type="transmembrane region" description="Helical" evidence="6">
    <location>
        <begin position="371"/>
        <end position="390"/>
    </location>
</feature>
<proteinExistence type="predicted"/>
<keyword evidence="3 6" id="KW-0812">Transmembrane</keyword>
<protein>
    <recommendedName>
        <fullName evidence="9">Polysaccharide biosynthesis protein C-terminal domain-containing protein</fullName>
    </recommendedName>
</protein>
<dbReference type="PANTHER" id="PTHR30250">
    <property type="entry name" value="PST FAMILY PREDICTED COLANIC ACID TRANSPORTER"/>
    <property type="match status" value="1"/>
</dbReference>
<organism evidence="7 8">
    <name type="scientific">Capillimicrobium parvum</name>
    <dbReference type="NCBI Taxonomy" id="2884022"/>
    <lineage>
        <taxon>Bacteria</taxon>
        <taxon>Bacillati</taxon>
        <taxon>Actinomycetota</taxon>
        <taxon>Thermoleophilia</taxon>
        <taxon>Solirubrobacterales</taxon>
        <taxon>Capillimicrobiaceae</taxon>
        <taxon>Capillimicrobium</taxon>
    </lineage>
</organism>
<gene>
    <name evidence="7" type="ORF">DSM104329_05162</name>
</gene>
<evidence type="ECO:0000256" key="2">
    <source>
        <dbReference type="ARBA" id="ARBA00022475"/>
    </source>
</evidence>
<reference evidence="7" key="1">
    <citation type="journal article" date="2022" name="Int. J. Syst. Evol. Microbiol.">
        <title>Pseudomonas aegrilactucae sp. nov. and Pseudomonas morbosilactucae sp. nov., pathogens causing bacterial rot of lettuce in Japan.</title>
        <authorList>
            <person name="Sawada H."/>
            <person name="Fujikawa T."/>
            <person name="Satou M."/>
        </authorList>
    </citation>
    <scope>NUCLEOTIDE SEQUENCE</scope>
    <source>
        <strain evidence="7">0166_1</strain>
    </source>
</reference>
<feature type="transmembrane region" description="Helical" evidence="6">
    <location>
        <begin position="85"/>
        <end position="105"/>
    </location>
</feature>
<accession>A0A9E6Y204</accession>